<dbReference type="GO" id="GO:0005737">
    <property type="term" value="C:cytoplasm"/>
    <property type="evidence" value="ECO:0007669"/>
    <property type="project" value="UniProtKB-SubCell"/>
</dbReference>
<dbReference type="Proteomes" id="UP001652624">
    <property type="component" value="Unplaced"/>
</dbReference>
<dbReference type="eggNOG" id="KOG1804">
    <property type="taxonomic scope" value="Eukaryota"/>
</dbReference>
<evidence type="ECO:0000256" key="2">
    <source>
        <dbReference type="ARBA" id="ARBA00022490"/>
    </source>
</evidence>
<dbReference type="InParanoid" id="A0A1S3APF4"/>
<keyword evidence="3" id="KW-1185">Reference proteome</keyword>
<dbReference type="OrthoDB" id="9573766at2759"/>
<evidence type="ECO:0000313" key="4">
    <source>
        <dbReference type="RefSeq" id="XP_007538690.1"/>
    </source>
</evidence>
<comment type="subcellular location">
    <subcellularLocation>
        <location evidence="1">Cytoplasm</location>
    </subcellularLocation>
</comment>
<keyword evidence="2" id="KW-0963">Cytoplasm</keyword>
<organism evidence="3 4">
    <name type="scientific">Erinaceus europaeus</name>
    <name type="common">Western European hedgehog</name>
    <dbReference type="NCBI Taxonomy" id="9365"/>
    <lineage>
        <taxon>Eukaryota</taxon>
        <taxon>Metazoa</taxon>
        <taxon>Chordata</taxon>
        <taxon>Craniata</taxon>
        <taxon>Vertebrata</taxon>
        <taxon>Euteleostomi</taxon>
        <taxon>Mammalia</taxon>
        <taxon>Eutheria</taxon>
        <taxon>Laurasiatheria</taxon>
        <taxon>Eulipotyphla</taxon>
        <taxon>Erinaceidae</taxon>
        <taxon>Erinaceinae</taxon>
        <taxon>Erinaceus</taxon>
    </lineage>
</organism>
<dbReference type="CTD" id="54967"/>
<sequence length="240" mass="26959">MFTNSRDSDSTTAYKFEFMGEDQSSKQFTCDGNFQILQGIVTKFCGDYGLIDGLIYFSSDVVTSNMPLKVGQNVSALVEEDKISHELKIIKVDALCDNCHDDEQSDICGKVPLDSLKSLMECAEYNSHTTYFSLDVICKDFEPYQGDCVEVEFSIHPETQSRKALSVKPLRHKHLSEVCITNIQGRNGVIGDDIFFTLDSLKLPDGYTPRIADVVNVIVVENILSCYHWRAISITLLKRA</sequence>
<proteinExistence type="predicted"/>
<accession>A0A1S3APF4</accession>
<evidence type="ECO:0000256" key="1">
    <source>
        <dbReference type="ARBA" id="ARBA00004496"/>
    </source>
</evidence>
<name>A0A1S3APF4_ERIEU</name>
<dbReference type="RefSeq" id="XP_007538690.1">
    <property type="nucleotide sequence ID" value="XM_007538628.2"/>
</dbReference>
<dbReference type="FunCoup" id="A0A1S3APF4">
    <property type="interactions" value="2"/>
</dbReference>
<reference evidence="4" key="1">
    <citation type="submission" date="2025-08" db="UniProtKB">
        <authorList>
            <consortium name="RefSeq"/>
        </authorList>
    </citation>
    <scope>IDENTIFICATION</scope>
</reference>
<dbReference type="GeneID" id="103127747"/>
<dbReference type="AlphaFoldDB" id="A0A1S3APF4"/>
<protein>
    <submittedName>
        <fullName evidence="4">Cancer/testis antigen 55</fullName>
    </submittedName>
</protein>
<evidence type="ECO:0000313" key="3">
    <source>
        <dbReference type="Proteomes" id="UP001652624"/>
    </source>
</evidence>
<gene>
    <name evidence="4" type="primary">CT55</name>
</gene>
<dbReference type="PANTHER" id="PTHR45418:SF1">
    <property type="entry name" value="CANCER_TESTIS ANTIGEN 55"/>
    <property type="match status" value="1"/>
</dbReference>
<dbReference type="PANTHER" id="PTHR45418">
    <property type="entry name" value="CANCER/TESTIS ANTIGEN 55"/>
    <property type="match status" value="1"/>
</dbReference>